<dbReference type="FunFam" id="3.30.160.20:FF:000036">
    <property type="entry name" value="Double-stranded RNA-binding protein 2"/>
    <property type="match status" value="1"/>
</dbReference>
<dbReference type="SUPFAM" id="SSF54768">
    <property type="entry name" value="dsRNA-binding domain-like"/>
    <property type="match status" value="1"/>
</dbReference>
<keyword evidence="1" id="KW-0677">Repeat</keyword>
<dbReference type="InterPro" id="IPR044451">
    <property type="entry name" value="AtDRB-like_DSRM_2"/>
</dbReference>
<evidence type="ECO:0000256" key="1">
    <source>
        <dbReference type="ARBA" id="ARBA00022737"/>
    </source>
</evidence>
<dbReference type="PANTHER" id="PTHR46031:SF26">
    <property type="entry name" value="DOUBLE-STRANDED RNA-BINDING PROTEIN 2"/>
    <property type="match status" value="1"/>
</dbReference>
<keyword evidence="7" id="KW-1185">Reference proteome</keyword>
<dbReference type="PROSITE" id="PS50137">
    <property type="entry name" value="DS_RBD"/>
    <property type="match status" value="1"/>
</dbReference>
<dbReference type="CDD" id="cd19908">
    <property type="entry name" value="DSRM_AtDRB-like_rpt2"/>
    <property type="match status" value="1"/>
</dbReference>
<gene>
    <name evidence="6" type="ORF">Nepgr_013167</name>
</gene>
<dbReference type="Pfam" id="PF00035">
    <property type="entry name" value="dsrm"/>
    <property type="match status" value="1"/>
</dbReference>
<feature type="region of interest" description="Disordered" evidence="4">
    <location>
        <begin position="166"/>
        <end position="187"/>
    </location>
</feature>
<feature type="compositionally biased region" description="Basic and acidic residues" evidence="4">
    <location>
        <begin position="403"/>
        <end position="423"/>
    </location>
</feature>
<accession>A0AAD3XP11</accession>
<organism evidence="6 7">
    <name type="scientific">Nepenthes gracilis</name>
    <name type="common">Slender pitcher plant</name>
    <dbReference type="NCBI Taxonomy" id="150966"/>
    <lineage>
        <taxon>Eukaryota</taxon>
        <taxon>Viridiplantae</taxon>
        <taxon>Streptophyta</taxon>
        <taxon>Embryophyta</taxon>
        <taxon>Tracheophyta</taxon>
        <taxon>Spermatophyta</taxon>
        <taxon>Magnoliopsida</taxon>
        <taxon>eudicotyledons</taxon>
        <taxon>Gunneridae</taxon>
        <taxon>Pentapetalae</taxon>
        <taxon>Caryophyllales</taxon>
        <taxon>Nepenthaceae</taxon>
        <taxon>Nepenthes</taxon>
    </lineage>
</organism>
<evidence type="ECO:0000313" key="7">
    <source>
        <dbReference type="Proteomes" id="UP001279734"/>
    </source>
</evidence>
<evidence type="ECO:0000256" key="3">
    <source>
        <dbReference type="PROSITE-ProRule" id="PRU00266"/>
    </source>
</evidence>
<evidence type="ECO:0000256" key="4">
    <source>
        <dbReference type="SAM" id="MobiDB-lite"/>
    </source>
</evidence>
<reference evidence="6" key="1">
    <citation type="submission" date="2023-05" db="EMBL/GenBank/DDBJ databases">
        <title>Nepenthes gracilis genome sequencing.</title>
        <authorList>
            <person name="Fukushima K."/>
        </authorList>
    </citation>
    <scope>NUCLEOTIDE SEQUENCE</scope>
    <source>
        <strain evidence="6">SING2019-196</strain>
    </source>
</reference>
<dbReference type="Gene3D" id="3.30.160.20">
    <property type="match status" value="1"/>
</dbReference>
<name>A0AAD3XP11_NEPGR</name>
<feature type="domain" description="DRBM" evidence="5">
    <location>
        <begin position="66"/>
        <end position="134"/>
    </location>
</feature>
<evidence type="ECO:0000313" key="6">
    <source>
        <dbReference type="EMBL" id="GMH11326.1"/>
    </source>
</evidence>
<dbReference type="AlphaFoldDB" id="A0AAD3XP11"/>
<comment type="caution">
    <text evidence="6">The sequence shown here is derived from an EMBL/GenBank/DDBJ whole genome shotgun (WGS) entry which is preliminary data.</text>
</comment>
<evidence type="ECO:0000256" key="2">
    <source>
        <dbReference type="ARBA" id="ARBA00022884"/>
    </source>
</evidence>
<proteinExistence type="predicted"/>
<dbReference type="Proteomes" id="UP001279734">
    <property type="component" value="Unassembled WGS sequence"/>
</dbReference>
<evidence type="ECO:0000259" key="5">
    <source>
        <dbReference type="PROSITE" id="PS50137"/>
    </source>
</evidence>
<keyword evidence="2 3" id="KW-0694">RNA-binding</keyword>
<dbReference type="InterPro" id="IPR014720">
    <property type="entry name" value="dsRBD_dom"/>
</dbReference>
<feature type="region of interest" description="Disordered" evidence="4">
    <location>
        <begin position="385"/>
        <end position="423"/>
    </location>
</feature>
<dbReference type="EMBL" id="BSYO01000011">
    <property type="protein sequence ID" value="GMH11326.1"/>
    <property type="molecule type" value="Genomic_DNA"/>
</dbReference>
<dbReference type="SMART" id="SM00358">
    <property type="entry name" value="DSRM"/>
    <property type="match status" value="1"/>
</dbReference>
<dbReference type="GO" id="GO:0003725">
    <property type="term" value="F:double-stranded RNA binding"/>
    <property type="evidence" value="ECO:0007669"/>
    <property type="project" value="InterPro"/>
</dbReference>
<protein>
    <recommendedName>
        <fullName evidence="5">DRBM domain-containing protein</fullName>
    </recommendedName>
</protein>
<sequence length="423" mass="45987">MCGVAQENFENQVCIKISCKNWLREAVSTCHHMHAEHAAAEVALNMLANGGPSKALAAKVLDETGVYKNLLQETAHRAGLNLPVYTTVRSGLGHVPFFSCMVELAGMTFTGEPAKTKKQAQKNAAMIAWSALKQMSQHGSSSPPLGPGCHEERVQTIVARFLATRNREEWGNSPSNDTQKTHHKSPMLAKSLPSTPHSFHERYPNGPAVNPSPAISIYFTWLHQQAAEQQNRLLALPVSPVPSPSHAYPLLHSFVRPSYHSYFLPRDHQPIAVGPMLTFPTAGLSSCFPNPFAADDIRSSPMATIEETQVEKTEDLSKLCRPKLLNPSAVNSTRPVTGERVQIDNMQNDGLPDAKIGGRGRLRIGGSASRFKAPAVKIRSVVPVCSSPGTRKMAGTGQGDPPSHGEVKNRETELSSKLDDLHI</sequence>
<dbReference type="PANTHER" id="PTHR46031">
    <property type="match status" value="1"/>
</dbReference>